<gene>
    <name evidence="1" type="primary">M</name>
</gene>
<organism evidence="1">
    <name type="scientific">Duck rhabdovirus</name>
    <dbReference type="NCBI Taxonomy" id="2212761"/>
    <lineage>
        <taxon>Viruses</taxon>
        <taxon>Riboviria</taxon>
        <taxon>Orthornavirae</taxon>
        <taxon>Negarnaviricota</taxon>
        <taxon>Haploviricotina</taxon>
        <taxon>Monjiviricetes</taxon>
        <taxon>Mononegavirales</taxon>
        <taxon>Rhabdoviridae</taxon>
    </lineage>
</organism>
<reference evidence="1" key="1">
    <citation type="journal article" date="2018" name="Mol. Ecol.">
        <title>Virus-virus interactions and host ecology are associated with RNA virome structure in wild birds.</title>
        <authorList>
            <person name="Wille M."/>
            <person name="Eden J.S."/>
            <person name="Shi M."/>
            <person name="Klaassen M."/>
            <person name="Hurt A.C."/>
            <person name="Holmes E.C."/>
        </authorList>
    </citation>
    <scope>NUCLEOTIDE SEQUENCE</scope>
    <source>
        <strain evidence="1">MW23</strain>
    </source>
</reference>
<accession>A0A3G1RP92</accession>
<name>A0A3G1RP92_9RHAB</name>
<protein>
    <submittedName>
        <fullName evidence="1">Matrix protein</fullName>
    </submittedName>
</protein>
<sequence length="225" mass="26125">MKKMSRVQERVPSIVSVRGRVSAINKGSSLVRVDRRATAPQKHLEPIPLPKHGDVDLSKCPKEIDHSPKSVVTTTLHLDCQISFVGLGQSLSESDQIAFYKMWKDEQLNFPDLWPIASYCLVIALLRMPYAFKHKDFRFALFDDYILTFSNQVAVPKTPSYYDFQKRFRIGRENFVFTMHLVINKSYRVGTYLHKESSVRTVGNFFLAAGESNIRWKDKDYFWDH</sequence>
<proteinExistence type="predicted"/>
<evidence type="ECO:0000313" key="1">
    <source>
        <dbReference type="EMBL" id="AXF38661.1"/>
    </source>
</evidence>
<dbReference type="EMBL" id="MH453812">
    <property type="protein sequence ID" value="AXF38661.1"/>
    <property type="molecule type" value="Viral_cRNA"/>
</dbReference>